<dbReference type="EMBL" id="QHJQ01000001">
    <property type="protein sequence ID" value="PXA05416.1"/>
    <property type="molecule type" value="Genomic_DNA"/>
</dbReference>
<dbReference type="Pfam" id="PF00137">
    <property type="entry name" value="ATP-synt_C"/>
    <property type="match status" value="1"/>
</dbReference>
<dbReference type="InterPro" id="IPR035921">
    <property type="entry name" value="F/V-ATP_Csub_sf"/>
</dbReference>
<feature type="domain" description="V-ATPase proteolipid subunit C-like" evidence="14">
    <location>
        <begin position="33"/>
        <end position="88"/>
    </location>
</feature>
<gene>
    <name evidence="15" type="ORF">DDZ13_00685</name>
</gene>
<evidence type="ECO:0000256" key="8">
    <source>
        <dbReference type="ARBA" id="ARBA00023065"/>
    </source>
</evidence>
<protein>
    <recommendedName>
        <fullName evidence="11">ATP synthase F(0) sector subunit c</fullName>
    </recommendedName>
    <alternativeName>
        <fullName evidence="12">F-type ATPase subunit c</fullName>
    </alternativeName>
</protein>
<evidence type="ECO:0000256" key="1">
    <source>
        <dbReference type="ARBA" id="ARBA00004141"/>
    </source>
</evidence>
<keyword evidence="4" id="KW-0138">CF(0)</keyword>
<evidence type="ECO:0000256" key="7">
    <source>
        <dbReference type="ARBA" id="ARBA00022989"/>
    </source>
</evidence>
<evidence type="ECO:0000313" key="16">
    <source>
        <dbReference type="Proteomes" id="UP000247099"/>
    </source>
</evidence>
<keyword evidence="7 13" id="KW-1133">Transmembrane helix</keyword>
<dbReference type="GO" id="GO:0015986">
    <property type="term" value="P:proton motive force-driven ATP synthesis"/>
    <property type="evidence" value="ECO:0007669"/>
    <property type="project" value="InterPro"/>
</dbReference>
<evidence type="ECO:0000256" key="11">
    <source>
        <dbReference type="ARBA" id="ARBA00032200"/>
    </source>
</evidence>
<keyword evidence="16" id="KW-1185">Reference proteome</keyword>
<evidence type="ECO:0000313" key="15">
    <source>
        <dbReference type="EMBL" id="PXA05416.1"/>
    </source>
</evidence>
<dbReference type="PROSITE" id="PS00605">
    <property type="entry name" value="ATPASE_C"/>
    <property type="match status" value="1"/>
</dbReference>
<dbReference type="Gene3D" id="1.20.20.10">
    <property type="entry name" value="F1F0 ATP synthase subunit C"/>
    <property type="match status" value="1"/>
</dbReference>
<dbReference type="PRINTS" id="PR00124">
    <property type="entry name" value="ATPASEC"/>
</dbReference>
<evidence type="ECO:0000256" key="12">
    <source>
        <dbReference type="ARBA" id="ARBA00032887"/>
    </source>
</evidence>
<evidence type="ECO:0000256" key="10">
    <source>
        <dbReference type="ARBA" id="ARBA00023136"/>
    </source>
</evidence>
<sequence>MFEILAATDATAVAEATEAVTEAVKATGVTGSITSALGALGGALGVGLIGYKACESVGRNPEASGKVLIQSILAMALAEGVAILCLILG</sequence>
<evidence type="ECO:0000256" key="3">
    <source>
        <dbReference type="ARBA" id="ARBA00022448"/>
    </source>
</evidence>
<dbReference type="GO" id="GO:0045259">
    <property type="term" value="C:proton-transporting ATP synthase complex"/>
    <property type="evidence" value="ECO:0007669"/>
    <property type="project" value="UniProtKB-KW"/>
</dbReference>
<evidence type="ECO:0000259" key="14">
    <source>
        <dbReference type="Pfam" id="PF00137"/>
    </source>
</evidence>
<dbReference type="Proteomes" id="UP000247099">
    <property type="component" value="Unassembled WGS sequence"/>
</dbReference>
<organism evidence="15 16">
    <name type="scientific">Coraliomargarita sinensis</name>
    <dbReference type="NCBI Taxonomy" id="2174842"/>
    <lineage>
        <taxon>Bacteria</taxon>
        <taxon>Pseudomonadati</taxon>
        <taxon>Verrucomicrobiota</taxon>
        <taxon>Opitutia</taxon>
        <taxon>Puniceicoccales</taxon>
        <taxon>Coraliomargaritaceae</taxon>
        <taxon>Coraliomargarita</taxon>
    </lineage>
</organism>
<evidence type="ECO:0000256" key="5">
    <source>
        <dbReference type="ARBA" id="ARBA00022692"/>
    </source>
</evidence>
<evidence type="ECO:0000256" key="2">
    <source>
        <dbReference type="ARBA" id="ARBA00006704"/>
    </source>
</evidence>
<keyword evidence="3" id="KW-0813">Transport</keyword>
<proteinExistence type="inferred from homology"/>
<accession>A0A317ZIK9</accession>
<dbReference type="SUPFAM" id="SSF81333">
    <property type="entry name" value="F1F0 ATP synthase subunit C"/>
    <property type="match status" value="1"/>
</dbReference>
<keyword evidence="10 13" id="KW-0472">Membrane</keyword>
<dbReference type="InterPro" id="IPR038662">
    <property type="entry name" value="ATP_synth_F0_csu_sf"/>
</dbReference>
<dbReference type="InParanoid" id="A0A317ZIK9"/>
<evidence type="ECO:0000256" key="9">
    <source>
        <dbReference type="ARBA" id="ARBA00023121"/>
    </source>
</evidence>
<dbReference type="GO" id="GO:0008289">
    <property type="term" value="F:lipid binding"/>
    <property type="evidence" value="ECO:0007669"/>
    <property type="project" value="UniProtKB-KW"/>
</dbReference>
<dbReference type="InterPro" id="IPR002379">
    <property type="entry name" value="ATPase_proteolipid_c-like_dom"/>
</dbReference>
<dbReference type="OrthoDB" id="9810379at2"/>
<evidence type="ECO:0000256" key="13">
    <source>
        <dbReference type="SAM" id="Phobius"/>
    </source>
</evidence>
<comment type="similarity">
    <text evidence="2">Belongs to the ATPase C chain family.</text>
</comment>
<dbReference type="InterPro" id="IPR000454">
    <property type="entry name" value="ATP_synth_F0_csu"/>
</dbReference>
<comment type="subcellular location">
    <subcellularLocation>
        <location evidence="1">Membrane</location>
        <topology evidence="1">Multi-pass membrane protein</topology>
    </subcellularLocation>
</comment>
<keyword evidence="6" id="KW-0375">Hydrogen ion transport</keyword>
<keyword evidence="9" id="KW-0446">Lipid-binding</keyword>
<name>A0A317ZIK9_9BACT</name>
<dbReference type="RefSeq" id="WP_110129496.1">
    <property type="nucleotide sequence ID" value="NZ_QHJQ01000001.1"/>
</dbReference>
<evidence type="ECO:0000256" key="6">
    <source>
        <dbReference type="ARBA" id="ARBA00022781"/>
    </source>
</evidence>
<feature type="transmembrane region" description="Helical" evidence="13">
    <location>
        <begin position="67"/>
        <end position="88"/>
    </location>
</feature>
<dbReference type="CDD" id="cd18121">
    <property type="entry name" value="ATP-synt_Fo_c"/>
    <property type="match status" value="1"/>
</dbReference>
<evidence type="ECO:0000256" key="4">
    <source>
        <dbReference type="ARBA" id="ARBA00022547"/>
    </source>
</evidence>
<reference evidence="15 16" key="1">
    <citation type="submission" date="2018-05" db="EMBL/GenBank/DDBJ databases">
        <title>Coraliomargarita sinensis sp. nov., isolated from a marine solar saltern.</title>
        <authorList>
            <person name="Zhou L.Y."/>
        </authorList>
    </citation>
    <scope>NUCLEOTIDE SEQUENCE [LARGE SCALE GENOMIC DNA]</scope>
    <source>
        <strain evidence="15 16">WN38</strain>
    </source>
</reference>
<keyword evidence="8" id="KW-0406">Ion transport</keyword>
<comment type="caution">
    <text evidence="15">The sequence shown here is derived from an EMBL/GenBank/DDBJ whole genome shotgun (WGS) entry which is preliminary data.</text>
</comment>
<dbReference type="GO" id="GO:0015078">
    <property type="term" value="F:proton transmembrane transporter activity"/>
    <property type="evidence" value="ECO:0007669"/>
    <property type="project" value="InterPro"/>
</dbReference>
<dbReference type="AlphaFoldDB" id="A0A317ZIK9"/>
<keyword evidence="5 13" id="KW-0812">Transmembrane</keyword>
<dbReference type="InterPro" id="IPR020537">
    <property type="entry name" value="ATP_synth_F0_csu_DDCD_BS"/>
</dbReference>
<dbReference type="GO" id="GO:0033177">
    <property type="term" value="C:proton-transporting two-sector ATPase complex, proton-transporting domain"/>
    <property type="evidence" value="ECO:0007669"/>
    <property type="project" value="InterPro"/>
</dbReference>